<organism evidence="1 2">
    <name type="scientific">Aquamicrobium zhengzhouense</name>
    <dbReference type="NCBI Taxonomy" id="2781738"/>
    <lineage>
        <taxon>Bacteria</taxon>
        <taxon>Pseudomonadati</taxon>
        <taxon>Pseudomonadota</taxon>
        <taxon>Alphaproteobacteria</taxon>
        <taxon>Hyphomicrobiales</taxon>
        <taxon>Phyllobacteriaceae</taxon>
        <taxon>Aquamicrobium</taxon>
    </lineage>
</organism>
<comment type="caution">
    <text evidence="1">The sequence shown here is derived from an EMBL/GenBank/DDBJ whole genome shotgun (WGS) entry which is preliminary data.</text>
</comment>
<evidence type="ECO:0000313" key="2">
    <source>
        <dbReference type="Proteomes" id="UP000601789"/>
    </source>
</evidence>
<sequence length="313" mass="35804">MARNLKTVEIKLPFSGFYESLYSGAIDSQEESFVEYRATEEGDDSELNWPEELRIEASDLASILFDVTDYSAAYDKLARAYVDAFSQLAGDGLGISAPEQVKFYDWEAKGYKTRREIVSSLRLTFADMSSPREYNFGTDRIFANIPVSVVRKLWAIVKADSFDTLTRVAKERHSSRDGFISGYRSDWRDWGALADWDHNQLETLLIAACEVERFDWEDSDLAIYYATTESESDYQAWESAVDWARFDEKRNEKRVELMRDWLESDPEAARAWIGNNGELSDSLILNNADEFAEFDLAGIAYRCPLTPDLFAGN</sequence>
<dbReference type="Proteomes" id="UP000601789">
    <property type="component" value="Unassembled WGS sequence"/>
</dbReference>
<reference evidence="1 2" key="1">
    <citation type="submission" date="2020-10" db="EMBL/GenBank/DDBJ databases">
        <title>Aquamicrobium zhengzhouensis sp. nov., a exopolysaccharide producing bacterium isolated from farmland soil.</title>
        <authorList>
            <person name="Wang X."/>
        </authorList>
    </citation>
    <scope>NUCLEOTIDE SEQUENCE [LARGE SCALE GENOMIC DNA]</scope>
    <source>
        <strain evidence="2">cd-1</strain>
    </source>
</reference>
<dbReference type="RefSeq" id="WP_198475027.1">
    <property type="nucleotide sequence ID" value="NZ_JADGMQ010000002.1"/>
</dbReference>
<gene>
    <name evidence="1" type="ORF">IOD40_05260</name>
</gene>
<keyword evidence="2" id="KW-1185">Reference proteome</keyword>
<dbReference type="EMBL" id="JADGMQ010000002">
    <property type="protein sequence ID" value="MBI1620072.1"/>
    <property type="molecule type" value="Genomic_DNA"/>
</dbReference>
<proteinExistence type="predicted"/>
<protein>
    <submittedName>
        <fullName evidence="1">Uncharacterized protein</fullName>
    </submittedName>
</protein>
<accession>A0ABS0SC54</accession>
<name>A0ABS0SC54_9HYPH</name>
<evidence type="ECO:0000313" key="1">
    <source>
        <dbReference type="EMBL" id="MBI1620072.1"/>
    </source>
</evidence>